<sequence length="65" mass="7486">MFRGRILPQPSLHINFAAAGIVLDITKRQNEYNGFNSEGIVICNRFQHWSATLVSSMEERMEGFR</sequence>
<accession>H3SJE9</accession>
<dbReference type="Proteomes" id="UP000003900">
    <property type="component" value="Unassembled WGS sequence"/>
</dbReference>
<organism evidence="1 2">
    <name type="scientific">Paenibacillus dendritiformis C454</name>
    <dbReference type="NCBI Taxonomy" id="1131935"/>
    <lineage>
        <taxon>Bacteria</taxon>
        <taxon>Bacillati</taxon>
        <taxon>Bacillota</taxon>
        <taxon>Bacilli</taxon>
        <taxon>Bacillales</taxon>
        <taxon>Paenibacillaceae</taxon>
        <taxon>Paenibacillus</taxon>
    </lineage>
</organism>
<dbReference type="EMBL" id="AHKH01000056">
    <property type="protein sequence ID" value="EHQ60791.1"/>
    <property type="molecule type" value="Genomic_DNA"/>
</dbReference>
<evidence type="ECO:0000313" key="1">
    <source>
        <dbReference type="EMBL" id="EHQ60791.1"/>
    </source>
</evidence>
<protein>
    <submittedName>
        <fullName evidence="1">Uncharacterized protein</fullName>
    </submittedName>
</protein>
<name>H3SJE9_9BACL</name>
<reference evidence="1 2" key="1">
    <citation type="journal article" date="2012" name="J. Bacteriol.">
        <title>Genome Sequence of the Pattern-Forming Social Bacterium Paenibacillus dendritiformis C454 Chiral Morphotype.</title>
        <authorList>
            <person name="Sirota-Madi A."/>
            <person name="Olender T."/>
            <person name="Helman Y."/>
            <person name="Brainis I."/>
            <person name="Finkelshtein A."/>
            <person name="Roth D."/>
            <person name="Hagai E."/>
            <person name="Leshkowitz D."/>
            <person name="Brodsky L."/>
            <person name="Galatenko V."/>
            <person name="Nikolaev V."/>
            <person name="Gutnick D.L."/>
            <person name="Lancet D."/>
            <person name="Ben-Jacob E."/>
        </authorList>
    </citation>
    <scope>NUCLEOTIDE SEQUENCE [LARGE SCALE GENOMIC DNA]</scope>
    <source>
        <strain evidence="1 2">C454</strain>
    </source>
</reference>
<proteinExistence type="predicted"/>
<gene>
    <name evidence="1" type="ORF">PDENDC454_18383</name>
</gene>
<comment type="caution">
    <text evidence="1">The sequence shown here is derived from an EMBL/GenBank/DDBJ whole genome shotgun (WGS) entry which is preliminary data.</text>
</comment>
<dbReference type="STRING" id="1131935.PDENDC454_18383"/>
<keyword evidence="2" id="KW-1185">Reference proteome</keyword>
<evidence type="ECO:0000313" key="2">
    <source>
        <dbReference type="Proteomes" id="UP000003900"/>
    </source>
</evidence>
<dbReference type="AlphaFoldDB" id="H3SJE9"/>